<name>A0A7X5LNU7_9ALTE</name>
<evidence type="ECO:0000313" key="2">
    <source>
        <dbReference type="Proteomes" id="UP000470213"/>
    </source>
</evidence>
<sequence>MLCVAVTLCHLVMPANTHLNSSAQVVSPPSNEINASEEAWFDVWQRSFTDSMDFTVRQFDGLFSREQGSHNGEHAKAEGRIQLSWEPRSRELSETDLRFRIRVSLPHLENRVDLLLSDNEDESQSDTIKAARSNSLGRRDNTTIALRFRPDQNSHYSYRIGAGRRDQLYLKSRFRDAAAFNAHWAMLYDAELYYYTRDRLGAEVGVAIQHVATDNQVTRFNNRYYYRDISNDWLWRHELQHLYPINNHHALVYRLMVEGYDKPKYHVDEVYTGLRWRFNPFRDWLYFDVEPFVLWRRDEDFKGSYGVALRVEAYYGKTK</sequence>
<organism evidence="1 2">
    <name type="scientific">Alteromonas profundi</name>
    <dbReference type="NCBI Taxonomy" id="2696062"/>
    <lineage>
        <taxon>Bacteria</taxon>
        <taxon>Pseudomonadati</taxon>
        <taxon>Pseudomonadota</taxon>
        <taxon>Gammaproteobacteria</taxon>
        <taxon>Alteromonadales</taxon>
        <taxon>Alteromonadaceae</taxon>
        <taxon>Alteromonas/Salinimonas group</taxon>
        <taxon>Alteromonas</taxon>
    </lineage>
</organism>
<dbReference type="AlphaFoldDB" id="A0A7X5LNU7"/>
<gene>
    <name evidence="1" type="ORF">GTH32_16635</name>
</gene>
<comment type="caution">
    <text evidence="1">The sequence shown here is derived from an EMBL/GenBank/DDBJ whole genome shotgun (WGS) entry which is preliminary data.</text>
</comment>
<protein>
    <recommendedName>
        <fullName evidence="3">DUF3570 domain-containing protein</fullName>
    </recommendedName>
</protein>
<reference evidence="1 2" key="1">
    <citation type="submission" date="2020-01" db="EMBL/GenBank/DDBJ databases">
        <authorList>
            <person name="Chen J."/>
            <person name="Zhu S."/>
            <person name="Yang J."/>
        </authorList>
    </citation>
    <scope>NUCLEOTIDE SEQUENCE [LARGE SCALE GENOMIC DNA]</scope>
    <source>
        <strain evidence="1 2">345S023</strain>
    </source>
</reference>
<dbReference type="EMBL" id="JAAAWN010000029">
    <property type="protein sequence ID" value="NDV92798.1"/>
    <property type="molecule type" value="Genomic_DNA"/>
</dbReference>
<dbReference type="RefSeq" id="WP_163087860.1">
    <property type="nucleotide sequence ID" value="NZ_JAAAWN010000029.1"/>
</dbReference>
<accession>A0A7X5LNU7</accession>
<proteinExistence type="predicted"/>
<evidence type="ECO:0008006" key="3">
    <source>
        <dbReference type="Google" id="ProtNLM"/>
    </source>
</evidence>
<dbReference type="Proteomes" id="UP000470213">
    <property type="component" value="Unassembled WGS sequence"/>
</dbReference>
<keyword evidence="2" id="KW-1185">Reference proteome</keyword>
<evidence type="ECO:0000313" key="1">
    <source>
        <dbReference type="EMBL" id="NDV92798.1"/>
    </source>
</evidence>